<keyword evidence="2" id="KW-0472">Membrane</keyword>
<evidence type="ECO:0000313" key="4">
    <source>
        <dbReference type="Proteomes" id="UP001250214"/>
    </source>
</evidence>
<gene>
    <name evidence="3" type="ORF">RIF23_06075</name>
</gene>
<protein>
    <recommendedName>
        <fullName evidence="5">DUF2530 domain-containing protein</fullName>
    </recommendedName>
</protein>
<feature type="transmembrane region" description="Helical" evidence="2">
    <location>
        <begin position="12"/>
        <end position="33"/>
    </location>
</feature>
<dbReference type="EMBL" id="JAVLVT010000002">
    <property type="protein sequence ID" value="MDS1269860.1"/>
    <property type="molecule type" value="Genomic_DNA"/>
</dbReference>
<name>A0ABU2H3I0_9ACTN</name>
<feature type="transmembrane region" description="Helical" evidence="2">
    <location>
        <begin position="45"/>
        <end position="63"/>
    </location>
</feature>
<keyword evidence="2" id="KW-1133">Transmembrane helix</keyword>
<organism evidence="3 4">
    <name type="scientific">Lipingzhangella rawalii</name>
    <dbReference type="NCBI Taxonomy" id="2055835"/>
    <lineage>
        <taxon>Bacteria</taxon>
        <taxon>Bacillati</taxon>
        <taxon>Actinomycetota</taxon>
        <taxon>Actinomycetes</taxon>
        <taxon>Streptosporangiales</taxon>
        <taxon>Nocardiopsidaceae</taxon>
        <taxon>Lipingzhangella</taxon>
    </lineage>
</organism>
<sequence length="90" mass="9801">MSRPEEVAERRRVSWASLVAGLVFVGLGVAFVLQGLGTWELEMSWVLSALSVGLVLVVTVRWAQRRRARRQWDSSHDGASADTDSGSGSS</sequence>
<evidence type="ECO:0008006" key="5">
    <source>
        <dbReference type="Google" id="ProtNLM"/>
    </source>
</evidence>
<accession>A0ABU2H3I0</accession>
<evidence type="ECO:0000256" key="2">
    <source>
        <dbReference type="SAM" id="Phobius"/>
    </source>
</evidence>
<feature type="compositionally biased region" description="Low complexity" evidence="1">
    <location>
        <begin position="77"/>
        <end position="90"/>
    </location>
</feature>
<dbReference type="Proteomes" id="UP001250214">
    <property type="component" value="Unassembled WGS sequence"/>
</dbReference>
<proteinExistence type="predicted"/>
<dbReference type="RefSeq" id="WP_310911395.1">
    <property type="nucleotide sequence ID" value="NZ_JAVLVT010000002.1"/>
</dbReference>
<reference evidence="4" key="1">
    <citation type="submission" date="2023-07" db="EMBL/GenBank/DDBJ databases">
        <title>Novel species in the genus Lipingzhangella isolated from Sambhar Salt Lake.</title>
        <authorList>
            <person name="Jiya N."/>
            <person name="Kajale S."/>
            <person name="Sharma A."/>
        </authorList>
    </citation>
    <scope>NUCLEOTIDE SEQUENCE [LARGE SCALE GENOMIC DNA]</scope>
    <source>
        <strain evidence="4">LS1_29</strain>
    </source>
</reference>
<keyword evidence="2" id="KW-0812">Transmembrane</keyword>
<feature type="region of interest" description="Disordered" evidence="1">
    <location>
        <begin position="68"/>
        <end position="90"/>
    </location>
</feature>
<keyword evidence="4" id="KW-1185">Reference proteome</keyword>
<comment type="caution">
    <text evidence="3">The sequence shown here is derived from an EMBL/GenBank/DDBJ whole genome shotgun (WGS) entry which is preliminary data.</text>
</comment>
<evidence type="ECO:0000256" key="1">
    <source>
        <dbReference type="SAM" id="MobiDB-lite"/>
    </source>
</evidence>
<evidence type="ECO:0000313" key="3">
    <source>
        <dbReference type="EMBL" id="MDS1269860.1"/>
    </source>
</evidence>